<accession>L0G2T0</accession>
<dbReference type="eggNOG" id="COG0025">
    <property type="taxonomic scope" value="Bacteria"/>
</dbReference>
<comment type="subcellular location">
    <subcellularLocation>
        <location evidence="1">Cell membrane</location>
        <topology evidence="1">Multi-pass membrane protein</topology>
    </subcellularLocation>
</comment>
<keyword evidence="6" id="KW-0472">Membrane</keyword>
<dbReference type="KEGG" id="evi:Echvi_2912"/>
<feature type="transmembrane region" description="Helical" evidence="6">
    <location>
        <begin position="58"/>
        <end position="80"/>
    </location>
</feature>
<dbReference type="PATRIC" id="fig|926556.3.peg.3077"/>
<evidence type="ECO:0000256" key="5">
    <source>
        <dbReference type="SAM" id="MobiDB-lite"/>
    </source>
</evidence>
<keyword evidence="2" id="KW-0813">Transport</keyword>
<dbReference type="GO" id="GO:0005886">
    <property type="term" value="C:plasma membrane"/>
    <property type="evidence" value="ECO:0007669"/>
    <property type="project" value="UniProtKB-SubCell"/>
</dbReference>
<evidence type="ECO:0000256" key="6">
    <source>
        <dbReference type="SAM" id="Phobius"/>
    </source>
</evidence>
<feature type="compositionally biased region" description="Basic and acidic residues" evidence="5">
    <location>
        <begin position="389"/>
        <end position="402"/>
    </location>
</feature>
<proteinExistence type="predicted"/>
<feature type="transmembrane region" description="Helical" evidence="6">
    <location>
        <begin position="301"/>
        <end position="323"/>
    </location>
</feature>
<dbReference type="Proteomes" id="UP000010796">
    <property type="component" value="Chromosome"/>
</dbReference>
<dbReference type="AlphaFoldDB" id="L0G2T0"/>
<dbReference type="STRING" id="926556.Echvi_2912"/>
<gene>
    <name evidence="7" type="ordered locus">Echvi_2912</name>
</gene>
<feature type="transmembrane region" description="Helical" evidence="6">
    <location>
        <begin position="150"/>
        <end position="170"/>
    </location>
</feature>
<evidence type="ECO:0000256" key="1">
    <source>
        <dbReference type="ARBA" id="ARBA00004651"/>
    </source>
</evidence>
<keyword evidence="6" id="KW-0812">Transmembrane</keyword>
<keyword evidence="3" id="KW-0050">Antiport</keyword>
<feature type="compositionally biased region" description="Acidic residues" evidence="5">
    <location>
        <begin position="421"/>
        <end position="433"/>
    </location>
</feature>
<dbReference type="Gene3D" id="1.20.1530.20">
    <property type="match status" value="1"/>
</dbReference>
<dbReference type="PANTHER" id="PTHR32507">
    <property type="entry name" value="NA(+)/H(+) ANTIPORTER 1"/>
    <property type="match status" value="1"/>
</dbReference>
<keyword evidence="6" id="KW-1133">Transmembrane helix</keyword>
<dbReference type="GO" id="GO:0015297">
    <property type="term" value="F:antiporter activity"/>
    <property type="evidence" value="ECO:0007669"/>
    <property type="project" value="UniProtKB-KW"/>
</dbReference>
<feature type="transmembrane region" description="Helical" evidence="6">
    <location>
        <begin position="122"/>
        <end position="143"/>
    </location>
</feature>
<evidence type="ECO:0000256" key="2">
    <source>
        <dbReference type="ARBA" id="ARBA00022448"/>
    </source>
</evidence>
<feature type="transmembrane region" description="Helical" evidence="6">
    <location>
        <begin position="276"/>
        <end position="295"/>
    </location>
</feature>
<keyword evidence="4" id="KW-0406">Ion transport</keyword>
<dbReference type="InterPro" id="IPR038770">
    <property type="entry name" value="Na+/solute_symporter_sf"/>
</dbReference>
<evidence type="ECO:0000313" key="8">
    <source>
        <dbReference type="Proteomes" id="UP000010796"/>
    </source>
</evidence>
<reference evidence="8" key="1">
    <citation type="submission" date="2012-02" db="EMBL/GenBank/DDBJ databases">
        <title>The complete genome of Echinicola vietnamensis DSM 17526.</title>
        <authorList>
            <person name="Lucas S."/>
            <person name="Copeland A."/>
            <person name="Lapidus A."/>
            <person name="Glavina del Rio T."/>
            <person name="Dalin E."/>
            <person name="Tice H."/>
            <person name="Bruce D."/>
            <person name="Goodwin L."/>
            <person name="Pitluck S."/>
            <person name="Peters L."/>
            <person name="Ovchinnikova G."/>
            <person name="Teshima H."/>
            <person name="Kyrpides N."/>
            <person name="Mavromatis K."/>
            <person name="Ivanova N."/>
            <person name="Brettin T."/>
            <person name="Detter J.C."/>
            <person name="Han C."/>
            <person name="Larimer F."/>
            <person name="Land M."/>
            <person name="Hauser L."/>
            <person name="Markowitz V."/>
            <person name="Cheng J.-F."/>
            <person name="Hugenholtz P."/>
            <person name="Woyke T."/>
            <person name="Wu D."/>
            <person name="Brambilla E."/>
            <person name="Klenk H.-P."/>
            <person name="Eisen J.A."/>
        </authorList>
    </citation>
    <scope>NUCLEOTIDE SEQUENCE [LARGE SCALE GENOMIC DNA]</scope>
    <source>
        <strain evidence="8">DSM 17526 / LMG 23754 / KMM 6221</strain>
    </source>
</reference>
<dbReference type="PANTHER" id="PTHR32507:SF0">
    <property type="entry name" value="NA(+)_H(+) ANTIPORTER 2-RELATED"/>
    <property type="match status" value="1"/>
</dbReference>
<dbReference type="GO" id="GO:0006811">
    <property type="term" value="P:monoatomic ion transport"/>
    <property type="evidence" value="ECO:0007669"/>
    <property type="project" value="UniProtKB-KW"/>
</dbReference>
<organism evidence="7 8">
    <name type="scientific">Echinicola vietnamensis (strain DSM 17526 / LMG 23754 / KMM 6221)</name>
    <dbReference type="NCBI Taxonomy" id="926556"/>
    <lineage>
        <taxon>Bacteria</taxon>
        <taxon>Pseudomonadati</taxon>
        <taxon>Bacteroidota</taxon>
        <taxon>Cytophagia</taxon>
        <taxon>Cytophagales</taxon>
        <taxon>Cyclobacteriaceae</taxon>
        <taxon>Echinicola</taxon>
    </lineage>
</organism>
<name>L0G2T0_ECHVK</name>
<feature type="region of interest" description="Disordered" evidence="5">
    <location>
        <begin position="389"/>
        <end position="433"/>
    </location>
</feature>
<feature type="transmembrane region" description="Helical" evidence="6">
    <location>
        <begin position="335"/>
        <end position="353"/>
    </location>
</feature>
<feature type="transmembrane region" description="Helical" evidence="6">
    <location>
        <begin position="30"/>
        <end position="52"/>
    </location>
</feature>
<feature type="transmembrane region" description="Helical" evidence="6">
    <location>
        <begin position="365"/>
        <end position="383"/>
    </location>
</feature>
<feature type="transmembrane region" description="Helical" evidence="6">
    <location>
        <begin position="92"/>
        <end position="110"/>
    </location>
</feature>
<protein>
    <submittedName>
        <fullName evidence="7">Kef-type K+ transport system, membrane component</fullName>
    </submittedName>
</protein>
<feature type="transmembrane region" description="Helical" evidence="6">
    <location>
        <begin position="6"/>
        <end position="23"/>
    </location>
</feature>
<dbReference type="EMBL" id="CP003346">
    <property type="protein sequence ID" value="AGA79150.1"/>
    <property type="molecule type" value="Genomic_DNA"/>
</dbReference>
<keyword evidence="8" id="KW-1185">Reference proteome</keyword>
<sequence length="433" mass="48192">MTTTIIITLCSLLLIAYLFDYSFKKTKVPSVILLLLLGWLVRQATVLFELQLPDLSAILPILGTTGLILIVLEGALELELNKSKIKLIRKSFFGALAPLLALSFLLTYIFEQYGGYTFRDSLINAIPLCVISSAIAIPSVRNLPKSNREFVIYESSLSDILGVVFFNFMLRNETVGLDSFGVFGLQLIVICVISFVATIGLSFLLSKLEHHIKFVPIILLTILIYAISYVYHLPALIFILIFGLSIGNLNELHNLKFFDIIRTDILNKEVNKFKELTVEATFLIRSLFFLLFGYLLETSEILNTSTLIWAVGIVILTFTIRAIQLKLSKIPLKPLLFVAPRGLITILLFLYISPENMIGLVNKSLIIQVIVLTVLIMMVGMITNTNHAEEEKEEGHLGEATDKAGISSNPAAEDEKSSGLDEPDNTSEDEATK</sequence>
<evidence type="ECO:0000256" key="3">
    <source>
        <dbReference type="ARBA" id="ARBA00022449"/>
    </source>
</evidence>
<feature type="transmembrane region" description="Helical" evidence="6">
    <location>
        <begin position="212"/>
        <end position="231"/>
    </location>
</feature>
<evidence type="ECO:0000313" key="7">
    <source>
        <dbReference type="EMBL" id="AGA79150.1"/>
    </source>
</evidence>
<dbReference type="HOGENOM" id="CLU_058604_0_0_10"/>
<dbReference type="RefSeq" id="WP_015266702.1">
    <property type="nucleotide sequence ID" value="NC_019904.1"/>
</dbReference>
<feature type="transmembrane region" description="Helical" evidence="6">
    <location>
        <begin position="182"/>
        <end position="205"/>
    </location>
</feature>
<evidence type="ECO:0000256" key="4">
    <source>
        <dbReference type="ARBA" id="ARBA00023065"/>
    </source>
</evidence>